<dbReference type="PANTHER" id="PTHR43852:SF3">
    <property type="entry name" value="NUCLEOTIDYLTRANSFERASE"/>
    <property type="match status" value="1"/>
</dbReference>
<evidence type="ECO:0000259" key="1">
    <source>
        <dbReference type="Pfam" id="PF18765"/>
    </source>
</evidence>
<dbReference type="NCBIfam" id="NF047752">
    <property type="entry name" value="MntA_antitoxin"/>
    <property type="match status" value="1"/>
</dbReference>
<dbReference type="Pfam" id="PF18765">
    <property type="entry name" value="Polbeta"/>
    <property type="match status" value="1"/>
</dbReference>
<organism evidence="2 3">
    <name type="scientific">Candidatus Gottesmanbacteria bacterium GW2011_GWA1_43_11</name>
    <dbReference type="NCBI Taxonomy" id="1618436"/>
    <lineage>
        <taxon>Bacteria</taxon>
        <taxon>Candidatus Gottesmaniibacteriota</taxon>
    </lineage>
</organism>
<dbReference type="AlphaFoldDB" id="A0A0G1CAX8"/>
<comment type="caution">
    <text evidence="2">The sequence shown here is derived from an EMBL/GenBank/DDBJ whole genome shotgun (WGS) entry which is preliminary data.</text>
</comment>
<dbReference type="PANTHER" id="PTHR43852">
    <property type="entry name" value="NUCLEOTIDYLTRANSFERASE"/>
    <property type="match status" value="1"/>
</dbReference>
<dbReference type="Proteomes" id="UP000034543">
    <property type="component" value="Unassembled WGS sequence"/>
</dbReference>
<proteinExistence type="predicted"/>
<dbReference type="EMBL" id="LCFB01000053">
    <property type="protein sequence ID" value="KKS82815.1"/>
    <property type="molecule type" value="Genomic_DNA"/>
</dbReference>
<sequence length="147" mass="16758">MLYFITMKTVLNPHFIRTIITHSSKETDIVAAYLFGSYAYGKPTNTSDIDLGFLCLSKQSVPIVAFSSNVSRALPEKEVDVVIADLTDKPLLLTEIIKGKLIYEKSADERILLETRIRKLNEDYTHLMRIKAYYLNKSFTEGIYAVK</sequence>
<name>A0A0G1CAX8_9BACT</name>
<accession>A0A0G1CAX8</accession>
<gene>
    <name evidence="2" type="ORF">UV59_C0053G0007</name>
</gene>
<reference evidence="2 3" key="1">
    <citation type="journal article" date="2015" name="Nature">
        <title>rRNA introns, odd ribosomes, and small enigmatic genomes across a large radiation of phyla.</title>
        <authorList>
            <person name="Brown C.T."/>
            <person name="Hug L.A."/>
            <person name="Thomas B.C."/>
            <person name="Sharon I."/>
            <person name="Castelle C.J."/>
            <person name="Singh A."/>
            <person name="Wilkins M.J."/>
            <person name="Williams K.H."/>
            <person name="Banfield J.F."/>
        </authorList>
    </citation>
    <scope>NUCLEOTIDE SEQUENCE [LARGE SCALE GENOMIC DNA]</scope>
</reference>
<protein>
    <recommendedName>
        <fullName evidence="1">Polymerase beta nucleotidyltransferase domain-containing protein</fullName>
    </recommendedName>
</protein>
<feature type="domain" description="Polymerase beta nucleotidyltransferase" evidence="1">
    <location>
        <begin position="19"/>
        <end position="106"/>
    </location>
</feature>
<dbReference type="InterPro" id="IPR041633">
    <property type="entry name" value="Polbeta"/>
</dbReference>
<dbReference type="Gene3D" id="3.30.460.10">
    <property type="entry name" value="Beta Polymerase, domain 2"/>
    <property type="match status" value="1"/>
</dbReference>
<evidence type="ECO:0000313" key="2">
    <source>
        <dbReference type="EMBL" id="KKS82815.1"/>
    </source>
</evidence>
<dbReference type="SUPFAM" id="SSF81301">
    <property type="entry name" value="Nucleotidyltransferase"/>
    <property type="match status" value="1"/>
</dbReference>
<evidence type="ECO:0000313" key="3">
    <source>
        <dbReference type="Proteomes" id="UP000034543"/>
    </source>
</evidence>
<dbReference type="InterPro" id="IPR043519">
    <property type="entry name" value="NT_sf"/>
</dbReference>
<dbReference type="CDD" id="cd05403">
    <property type="entry name" value="NT_KNTase_like"/>
    <property type="match status" value="1"/>
</dbReference>
<dbReference type="STRING" id="1618436.UV59_C0053G0007"/>
<dbReference type="InterPro" id="IPR052930">
    <property type="entry name" value="TA_antitoxin_MntA"/>
</dbReference>